<dbReference type="Gene3D" id="2.60.120.200">
    <property type="match status" value="1"/>
</dbReference>
<evidence type="ECO:0000313" key="7">
    <source>
        <dbReference type="EMBL" id="KAL1632959.1"/>
    </source>
</evidence>
<keyword evidence="3 4" id="KW-0326">Glycosidase</keyword>
<dbReference type="Gene3D" id="2.115.10.20">
    <property type="entry name" value="Glycosyl hydrolase domain, family 43"/>
    <property type="match status" value="1"/>
</dbReference>
<dbReference type="InterPro" id="IPR013320">
    <property type="entry name" value="ConA-like_dom_sf"/>
</dbReference>
<dbReference type="CDD" id="cd09001">
    <property type="entry name" value="GH43_FsAxh1-like"/>
    <property type="match status" value="1"/>
</dbReference>
<evidence type="ECO:0000256" key="4">
    <source>
        <dbReference type="RuleBase" id="RU361187"/>
    </source>
</evidence>
<evidence type="ECO:0000259" key="6">
    <source>
        <dbReference type="Pfam" id="PF17851"/>
    </source>
</evidence>
<name>A0ABR3T093_9PEZI</name>
<dbReference type="Pfam" id="PF17851">
    <property type="entry name" value="GH43_C2"/>
    <property type="match status" value="1"/>
</dbReference>
<organism evidence="7 8">
    <name type="scientific">Neofusicoccum ribis</name>
    <dbReference type="NCBI Taxonomy" id="45134"/>
    <lineage>
        <taxon>Eukaryota</taxon>
        <taxon>Fungi</taxon>
        <taxon>Dikarya</taxon>
        <taxon>Ascomycota</taxon>
        <taxon>Pezizomycotina</taxon>
        <taxon>Dothideomycetes</taxon>
        <taxon>Dothideomycetes incertae sedis</taxon>
        <taxon>Botryosphaeriales</taxon>
        <taxon>Botryosphaeriaceae</taxon>
        <taxon>Neofusicoccum</taxon>
    </lineage>
</organism>
<dbReference type="InterPro" id="IPR051795">
    <property type="entry name" value="Glycosyl_Hydrlase_43"/>
</dbReference>
<evidence type="ECO:0000313" key="8">
    <source>
        <dbReference type="Proteomes" id="UP001521116"/>
    </source>
</evidence>
<dbReference type="EMBL" id="JAJVDC020000025">
    <property type="protein sequence ID" value="KAL1632959.1"/>
    <property type="molecule type" value="Genomic_DNA"/>
</dbReference>
<dbReference type="InterPro" id="IPR023296">
    <property type="entry name" value="Glyco_hydro_beta-prop_sf"/>
</dbReference>
<dbReference type="Proteomes" id="UP001521116">
    <property type="component" value="Unassembled WGS sequence"/>
</dbReference>
<dbReference type="InterPro" id="IPR041542">
    <property type="entry name" value="GH43_C2"/>
</dbReference>
<protein>
    <recommendedName>
        <fullName evidence="6">Beta-xylosidase C-terminal Concanavalin A-like domain-containing protein</fullName>
    </recommendedName>
</protein>
<reference evidence="7 8" key="1">
    <citation type="submission" date="2024-02" db="EMBL/GenBank/DDBJ databases">
        <title>De novo assembly and annotation of 12 fungi associated with fruit tree decline syndrome in Ontario, Canada.</title>
        <authorList>
            <person name="Sulman M."/>
            <person name="Ellouze W."/>
            <person name="Ilyukhin E."/>
        </authorList>
    </citation>
    <scope>NUCLEOTIDE SEQUENCE [LARGE SCALE GENOMIC DNA]</scope>
    <source>
        <strain evidence="7 8">M1-105</strain>
    </source>
</reference>
<dbReference type="PANTHER" id="PTHR42812:SF15">
    <property type="entry name" value="HYDROLASE, PUTATIVE (AFU_ORTHOLOGUE AFUA_2G00930)-RELATED"/>
    <property type="match status" value="1"/>
</dbReference>
<dbReference type="Pfam" id="PF04616">
    <property type="entry name" value="Glyco_hydro_43"/>
    <property type="match status" value="1"/>
</dbReference>
<dbReference type="InterPro" id="IPR006710">
    <property type="entry name" value="Glyco_hydro_43"/>
</dbReference>
<evidence type="ECO:0000256" key="5">
    <source>
        <dbReference type="SAM" id="SignalP"/>
    </source>
</evidence>
<dbReference type="SUPFAM" id="SSF49899">
    <property type="entry name" value="Concanavalin A-like lectins/glucanases"/>
    <property type="match status" value="1"/>
</dbReference>
<evidence type="ECO:0000256" key="1">
    <source>
        <dbReference type="ARBA" id="ARBA00009865"/>
    </source>
</evidence>
<comment type="similarity">
    <text evidence="1 4">Belongs to the glycosyl hydrolase 43 family.</text>
</comment>
<evidence type="ECO:0000256" key="2">
    <source>
        <dbReference type="ARBA" id="ARBA00022801"/>
    </source>
</evidence>
<keyword evidence="2 4" id="KW-0378">Hydrolase</keyword>
<keyword evidence="8" id="KW-1185">Reference proteome</keyword>
<accession>A0ABR3T093</accession>
<feature type="signal peptide" evidence="5">
    <location>
        <begin position="1"/>
        <end position="22"/>
    </location>
</feature>
<dbReference type="SUPFAM" id="SSF75005">
    <property type="entry name" value="Arabinanase/levansucrase/invertase"/>
    <property type="match status" value="1"/>
</dbReference>
<keyword evidence="5" id="KW-0732">Signal</keyword>
<comment type="caution">
    <text evidence="7">The sequence shown here is derived from an EMBL/GenBank/DDBJ whole genome shotgun (WGS) entry which is preliminary data.</text>
</comment>
<proteinExistence type="inferred from homology"/>
<feature type="chain" id="PRO_5047247561" description="Beta-xylosidase C-terminal Concanavalin A-like domain-containing protein" evidence="5">
    <location>
        <begin position="23"/>
        <end position="524"/>
    </location>
</feature>
<sequence length="524" mass="56767">MMGSRGFITKAALLLLGGAATAAVADFTNPVLWEDLADLDIFRVGDAFYYSASTMAYSPGAPILRSYDLVNWEFVGHSVPVLDFGPTYDLDGGQAYVEGIWASFCNYRPSNKMFYWGGCIRSDLKTHIYTASDASGEWSKHAVIDNCYYDAGLLVDTDDKLYVAYGSTNINVAELSADGTSEVSSQVVFNSPSNPGYIEGSRFYNINGTYYIFLTRPPDAEYVLKSTSGPFGPYEGRYLVDRVGAPVASAGAPHQGGIVDTPNGDWYYMSFIDAYPGGRMPVLAPITWDDEGWPSVTLVNGAWGQTYPSPDVPAAPATVEPPTGIDTFSGSALSHQWEWNHNPDNTKWSLDGGLRLQTATVTDDLYAARNTLTHRILGPASTGTIVLDFSSMADGDRAGLSLFRDQSAWIGIVKDNGATKIAMWDDITMDADWNTNSTGSEVASADISGSRVWLRLAADIAPAGTKQGVFSYSTDGETFTTLGTPFTMITAWQYFIGYRFGIFNFATQALGGSVLVESFEMVLS</sequence>
<gene>
    <name evidence="7" type="ORF">SLS56_003245</name>
</gene>
<feature type="domain" description="Beta-xylosidase C-terminal Concanavalin A-like" evidence="6">
    <location>
        <begin position="326"/>
        <end position="520"/>
    </location>
</feature>
<evidence type="ECO:0000256" key="3">
    <source>
        <dbReference type="ARBA" id="ARBA00023295"/>
    </source>
</evidence>
<dbReference type="PANTHER" id="PTHR42812">
    <property type="entry name" value="BETA-XYLOSIDASE"/>
    <property type="match status" value="1"/>
</dbReference>